<name>A0AAD3GYL9_9STRA</name>
<protein>
    <submittedName>
        <fullName evidence="2">Uncharacterized protein</fullName>
    </submittedName>
</protein>
<gene>
    <name evidence="2" type="ORF">CTEN210_00349</name>
</gene>
<reference evidence="2 3" key="1">
    <citation type="journal article" date="2021" name="Sci. Rep.">
        <title>The genome of the diatom Chaetoceros tenuissimus carries an ancient integrated fragment of an extant virus.</title>
        <authorList>
            <person name="Hongo Y."/>
            <person name="Kimura K."/>
            <person name="Takaki Y."/>
            <person name="Yoshida Y."/>
            <person name="Baba S."/>
            <person name="Kobayashi G."/>
            <person name="Nagasaki K."/>
            <person name="Hano T."/>
            <person name="Tomaru Y."/>
        </authorList>
    </citation>
    <scope>NUCLEOTIDE SEQUENCE [LARGE SCALE GENOMIC DNA]</scope>
    <source>
        <strain evidence="2 3">NIES-3715</strain>
    </source>
</reference>
<feature type="compositionally biased region" description="Basic and acidic residues" evidence="1">
    <location>
        <begin position="94"/>
        <end position="103"/>
    </location>
</feature>
<feature type="region of interest" description="Disordered" evidence="1">
    <location>
        <begin position="659"/>
        <end position="739"/>
    </location>
</feature>
<feature type="compositionally biased region" description="Polar residues" evidence="1">
    <location>
        <begin position="674"/>
        <end position="684"/>
    </location>
</feature>
<accession>A0AAD3GYL9</accession>
<dbReference type="AlphaFoldDB" id="A0AAD3GYL9"/>
<comment type="caution">
    <text evidence="2">The sequence shown here is derived from an EMBL/GenBank/DDBJ whole genome shotgun (WGS) entry which is preliminary data.</text>
</comment>
<feature type="compositionally biased region" description="Basic and acidic residues" evidence="1">
    <location>
        <begin position="659"/>
        <end position="669"/>
    </location>
</feature>
<feature type="compositionally biased region" description="Polar residues" evidence="1">
    <location>
        <begin position="712"/>
        <end position="722"/>
    </location>
</feature>
<organism evidence="2 3">
    <name type="scientific">Chaetoceros tenuissimus</name>
    <dbReference type="NCBI Taxonomy" id="426638"/>
    <lineage>
        <taxon>Eukaryota</taxon>
        <taxon>Sar</taxon>
        <taxon>Stramenopiles</taxon>
        <taxon>Ochrophyta</taxon>
        <taxon>Bacillariophyta</taxon>
        <taxon>Coscinodiscophyceae</taxon>
        <taxon>Chaetocerotophycidae</taxon>
        <taxon>Chaetocerotales</taxon>
        <taxon>Chaetocerotaceae</taxon>
        <taxon>Chaetoceros</taxon>
    </lineage>
</organism>
<dbReference type="Proteomes" id="UP001054902">
    <property type="component" value="Unassembled WGS sequence"/>
</dbReference>
<evidence type="ECO:0000313" key="3">
    <source>
        <dbReference type="Proteomes" id="UP001054902"/>
    </source>
</evidence>
<evidence type="ECO:0000256" key="1">
    <source>
        <dbReference type="SAM" id="MobiDB-lite"/>
    </source>
</evidence>
<feature type="compositionally biased region" description="Low complexity" evidence="1">
    <location>
        <begin position="109"/>
        <end position="123"/>
    </location>
</feature>
<feature type="region of interest" description="Disordered" evidence="1">
    <location>
        <begin position="77"/>
        <end position="134"/>
    </location>
</feature>
<keyword evidence="3" id="KW-1185">Reference proteome</keyword>
<dbReference type="EMBL" id="BLLK01000019">
    <property type="protein sequence ID" value="GFH43876.1"/>
    <property type="molecule type" value="Genomic_DNA"/>
</dbReference>
<sequence length="910" mass="101104">MSSHPHPPLTSLLSFLAFDNTLDSDDSAQLHKHSVQVDGRSHHHDKNDAILEPATIIYHESARSIVFRDHLRRVHDAQVNKKATTPQKLKSMHSIHEHEEKLKAKPNISESSTSGDASADSSTPKSTNRKSTTFRDDISYISNSTNGSGGKFSNIGETAHAVHSCSINSLGSSLDATHDDVHTEDEHDHSTSTFEINLHDSPSVGEKPQVIIANFTPEIDPLPPLDFEHHHEFQKLLLSNPYTWNKDQGAGPEEATINQDVWSTMTESEKQVVERLKNQMCAVKTIKNSDLTSFIKKFPVKNGERAKRWLHPKDFKNATKAYRESDSQLHSFYTSLSLLPPLGIKMRCYGSTREYSLGVIFPLPTKFILGESEDDAAKRTYSWAWPAGYAAKTEFNITPYGDLINGREEALVSLSTLRSNNHAYVYEKDYKILGKLIKGGFNTLPYNELYCRIGGSGRMKSENDISFDQGVGLPIALFVRTCTFGDLAALLRFRARLGATLGKSSVRAIPLLYIDPNDGVRVLTEPLQKKLLSTMSNSLNPFQNPHLRHKTQINEVSETHFQQKLEELLDLDDDNIRNILTAEECGRLAGGFGATDDSVAHLLMDALEDDGEQAHSNQNKLQRIVNEGLTSAVRAGDFNTSRQLLILYTLVASRHSKQCNEVDKSKTSLDTDEASVQHSVCSNSSKHKNQRLTRQISSMSAHKDTGTRLLQRKSSLETSKSSIPAPPPPPPLDTDRLRSATNSDGLLAVLGAAEVLKSLQTGAAAKRAQEAADSIDEWVEKSEHSVAYRLASWRDLTAAQGDLKIATENNSNFMAFVSNKAITNRRRFATQLRNSIANTNFEGIEFLKQIHSILGTMHSPCLRLELLQFILGLDNRYSVAHVARSIELAATCLDISATDDIFVEQTEEFV</sequence>
<evidence type="ECO:0000313" key="2">
    <source>
        <dbReference type="EMBL" id="GFH43876.1"/>
    </source>
</evidence>
<proteinExistence type="predicted"/>